<reference evidence="1" key="1">
    <citation type="submission" date="2019-11" db="EMBL/GenBank/DDBJ databases">
        <authorList>
            <person name="Feng L."/>
        </authorList>
    </citation>
    <scope>NUCLEOTIDE SEQUENCE</scope>
    <source>
        <strain evidence="1">ElimosumLFYP34</strain>
    </source>
</reference>
<evidence type="ECO:0000313" key="1">
    <source>
        <dbReference type="EMBL" id="VYU54574.1"/>
    </source>
</evidence>
<organism evidence="1">
    <name type="scientific">Eubacterium limosum</name>
    <dbReference type="NCBI Taxonomy" id="1736"/>
    <lineage>
        <taxon>Bacteria</taxon>
        <taxon>Bacillati</taxon>
        <taxon>Bacillota</taxon>
        <taxon>Clostridia</taxon>
        <taxon>Eubacteriales</taxon>
        <taxon>Eubacteriaceae</taxon>
        <taxon>Eubacterium</taxon>
    </lineage>
</organism>
<accession>A0A6N3FR97</accession>
<sequence>MLEMIRTFSLALLVSEPLQAIVTMLVIGLVCAICVDGKDETHG</sequence>
<dbReference type="AlphaFoldDB" id="A0A6N3FR97"/>
<name>A0A6N3FR97_EUBLI</name>
<gene>
    <name evidence="1" type="ORF">ELLFYP34_00542</name>
</gene>
<proteinExistence type="predicted"/>
<dbReference type="EMBL" id="CACRTR010000012">
    <property type="protein sequence ID" value="VYU54574.1"/>
    <property type="molecule type" value="Genomic_DNA"/>
</dbReference>
<protein>
    <submittedName>
        <fullName evidence="1">Uncharacterized protein</fullName>
    </submittedName>
</protein>